<dbReference type="Gene3D" id="1.20.58.80">
    <property type="entry name" value="Phosphotransferase system, lactose/cellobiose-type IIA subunit"/>
    <property type="match status" value="1"/>
</dbReference>
<feature type="binding site" evidence="6">
    <location>
        <position position="78"/>
    </location>
    <ligand>
        <name>Mg(2+)</name>
        <dbReference type="ChEBI" id="CHEBI:18420"/>
        <note>ligand shared between all trimeric partners</note>
    </ligand>
</feature>
<sequence>MQFENEIFELISHTGEARANIFSSLEEARIKNIKKSEDLMKIADDQMIEAHNMQTKLIQEDIQSGGIDVSLLMVHAQDQLMTAMSEQYLVKKMIEMYETIHKLEDKIDE</sequence>
<evidence type="ECO:0000256" key="1">
    <source>
        <dbReference type="ARBA" id="ARBA00022448"/>
    </source>
</evidence>
<dbReference type="SUPFAM" id="SSF46973">
    <property type="entry name" value="Enzyme IIa from lactose specific PTS, IIa-lac"/>
    <property type="match status" value="1"/>
</dbReference>
<comment type="cofactor">
    <cofactor evidence="6">
        <name>Mg(2+)</name>
        <dbReference type="ChEBI" id="CHEBI:18420"/>
    </cofactor>
    <text evidence="6">Binds 1 Mg(2+) ion per trimer.</text>
</comment>
<feature type="active site" description="Tele-phosphohistidine intermediate" evidence="5">
    <location>
        <position position="75"/>
    </location>
</feature>
<evidence type="ECO:0000256" key="7">
    <source>
        <dbReference type="PROSITE-ProRule" id="PRU00418"/>
    </source>
</evidence>
<dbReference type="AlphaFoldDB" id="A0A174FA68"/>
<feature type="modified residue" description="Phosphohistidine; by HPr" evidence="7">
    <location>
        <position position="75"/>
    </location>
</feature>
<dbReference type="GO" id="GO:0046872">
    <property type="term" value="F:metal ion binding"/>
    <property type="evidence" value="ECO:0007669"/>
    <property type="project" value="UniProtKB-KW"/>
</dbReference>
<dbReference type="InterPro" id="IPR036542">
    <property type="entry name" value="PTS_IIA_lac/cel_sf"/>
</dbReference>
<evidence type="ECO:0000313" key="9">
    <source>
        <dbReference type="Proteomes" id="UP000092714"/>
    </source>
</evidence>
<dbReference type="PANTHER" id="PTHR34382:SF7">
    <property type="entry name" value="PTS SYSTEM N,N'-DIACETYLCHITOBIOSE-SPECIFIC EIIA COMPONENT"/>
    <property type="match status" value="1"/>
</dbReference>
<evidence type="ECO:0000256" key="2">
    <source>
        <dbReference type="ARBA" id="ARBA00022597"/>
    </source>
</evidence>
<dbReference type="RefSeq" id="WP_055184827.1">
    <property type="nucleotide sequence ID" value="NZ_CABJAZ010000007.1"/>
</dbReference>
<dbReference type="PROSITE" id="PS51095">
    <property type="entry name" value="PTS_EIIA_TYPE_3"/>
    <property type="match status" value="1"/>
</dbReference>
<gene>
    <name evidence="8" type="ORF">CP373A1_04895</name>
</gene>
<comment type="caution">
    <text evidence="8">The sequence shown here is derived from an EMBL/GenBank/DDBJ whole genome shotgun (WGS) entry which is preliminary data.</text>
</comment>
<dbReference type="InterPro" id="IPR003188">
    <property type="entry name" value="PTS_IIA_lac/cel"/>
</dbReference>
<proteinExistence type="predicted"/>
<evidence type="ECO:0000256" key="4">
    <source>
        <dbReference type="ARBA" id="ARBA00022683"/>
    </source>
</evidence>
<keyword evidence="9" id="KW-1185">Reference proteome</keyword>
<keyword evidence="6" id="KW-0479">Metal-binding</keyword>
<dbReference type="Proteomes" id="UP000092714">
    <property type="component" value="Unassembled WGS sequence"/>
</dbReference>
<organism evidence="8 9">
    <name type="scientific">Clostridium paraputrificum</name>
    <dbReference type="NCBI Taxonomy" id="29363"/>
    <lineage>
        <taxon>Bacteria</taxon>
        <taxon>Bacillati</taxon>
        <taxon>Bacillota</taxon>
        <taxon>Clostridia</taxon>
        <taxon>Eubacteriales</taxon>
        <taxon>Clostridiaceae</taxon>
        <taxon>Clostridium</taxon>
    </lineage>
</organism>
<keyword evidence="1" id="KW-0813">Transport</keyword>
<reference evidence="8 9" key="1">
    <citation type="submission" date="2016-06" db="EMBL/GenBank/DDBJ databases">
        <authorList>
            <person name="Kjaerup R.B."/>
            <person name="Dalgaard T.S."/>
            <person name="Juul-Madsen H.R."/>
        </authorList>
    </citation>
    <scope>NUCLEOTIDE SEQUENCE [LARGE SCALE GENOMIC DNA]</scope>
    <source>
        <strain evidence="8 9">373-A1</strain>
    </source>
</reference>
<keyword evidence="2" id="KW-0762">Sugar transport</keyword>
<evidence type="ECO:0000256" key="5">
    <source>
        <dbReference type="PIRSR" id="PIRSR000699-1"/>
    </source>
</evidence>
<dbReference type="EMBL" id="MAPZ01000011">
    <property type="protein sequence ID" value="OBY11727.1"/>
    <property type="molecule type" value="Genomic_DNA"/>
</dbReference>
<dbReference type="PIRSF" id="PIRSF000699">
    <property type="entry name" value="PTS_IILac_III"/>
    <property type="match status" value="1"/>
</dbReference>
<protein>
    <submittedName>
        <fullName evidence="8">PTS mannose transporter subunit IIA</fullName>
    </submittedName>
</protein>
<name>A0A174FA68_9CLOT</name>
<evidence type="ECO:0000256" key="3">
    <source>
        <dbReference type="ARBA" id="ARBA00022679"/>
    </source>
</evidence>
<accession>A0A174FA68</accession>
<dbReference type="Pfam" id="PF02255">
    <property type="entry name" value="PTS_IIA"/>
    <property type="match status" value="1"/>
</dbReference>
<keyword evidence="3" id="KW-0808">Transferase</keyword>
<dbReference type="GO" id="GO:0016740">
    <property type="term" value="F:transferase activity"/>
    <property type="evidence" value="ECO:0007669"/>
    <property type="project" value="UniProtKB-KW"/>
</dbReference>
<dbReference type="GO" id="GO:0009401">
    <property type="term" value="P:phosphoenolpyruvate-dependent sugar phosphotransferase system"/>
    <property type="evidence" value="ECO:0007669"/>
    <property type="project" value="UniProtKB-KW"/>
</dbReference>
<keyword evidence="4" id="KW-0598">Phosphotransferase system</keyword>
<dbReference type="PANTHER" id="PTHR34382">
    <property type="entry name" value="PTS SYSTEM N,N'-DIACETYLCHITOBIOSE-SPECIFIC EIIA COMPONENT"/>
    <property type="match status" value="1"/>
</dbReference>
<evidence type="ECO:0000313" key="8">
    <source>
        <dbReference type="EMBL" id="OBY11727.1"/>
    </source>
</evidence>
<evidence type="ECO:0000256" key="6">
    <source>
        <dbReference type="PIRSR" id="PIRSR000699-2"/>
    </source>
</evidence>
<keyword evidence="6" id="KW-0460">Magnesium</keyword>
<dbReference type="OrthoDB" id="389577at2"/>